<evidence type="ECO:0000313" key="3">
    <source>
        <dbReference type="Proteomes" id="UP000765802"/>
    </source>
</evidence>
<comment type="caution">
    <text evidence="2">The sequence shown here is derived from an EMBL/GenBank/DDBJ whole genome shotgun (WGS) entry which is preliminary data.</text>
</comment>
<organism evidence="2 3">
    <name type="scientific">Flavihumibacter stibioxidans</name>
    <dbReference type="NCBI Taxonomy" id="1834163"/>
    <lineage>
        <taxon>Bacteria</taxon>
        <taxon>Pseudomonadati</taxon>
        <taxon>Bacteroidota</taxon>
        <taxon>Chitinophagia</taxon>
        <taxon>Chitinophagales</taxon>
        <taxon>Chitinophagaceae</taxon>
        <taxon>Flavihumibacter</taxon>
    </lineage>
</organism>
<protein>
    <submittedName>
        <fullName evidence="2">3-beta hydroxysteroid dehydrogenase</fullName>
    </submittedName>
</protein>
<dbReference type="Proteomes" id="UP000765802">
    <property type="component" value="Unassembled WGS sequence"/>
</dbReference>
<dbReference type="SUPFAM" id="SSF51735">
    <property type="entry name" value="NAD(P)-binding Rossmann-fold domains"/>
    <property type="match status" value="1"/>
</dbReference>
<dbReference type="InterPro" id="IPR001509">
    <property type="entry name" value="Epimerase_deHydtase"/>
</dbReference>
<dbReference type="PANTHER" id="PTHR48079">
    <property type="entry name" value="PROTEIN YEEZ"/>
    <property type="match status" value="1"/>
</dbReference>
<name>A0ABR7M880_9BACT</name>
<proteinExistence type="predicted"/>
<dbReference type="InterPro" id="IPR051783">
    <property type="entry name" value="NAD(P)-dependent_oxidoreduct"/>
</dbReference>
<dbReference type="PANTHER" id="PTHR48079:SF6">
    <property type="entry name" value="NAD(P)-BINDING DOMAIN-CONTAINING PROTEIN-RELATED"/>
    <property type="match status" value="1"/>
</dbReference>
<evidence type="ECO:0000259" key="1">
    <source>
        <dbReference type="Pfam" id="PF01370"/>
    </source>
</evidence>
<dbReference type="InterPro" id="IPR036291">
    <property type="entry name" value="NAD(P)-bd_dom_sf"/>
</dbReference>
<accession>A0ABR7M880</accession>
<sequence>MQSSPPAEKQKVLVTGGTGFLGAWVIRQLVMDGYIVRAIKRENSSLPFFIESNILQEVEWVEGDILDPGSLFDAMEGMDAVIHSAAVVSFHSSDRSRMYSANVSGTANVVNLALETGVRRVVHVSSVAALGRTRQGDVVDETKAWTDSGVNTHYAISKHKAEMEMWRGMAEGLEGVILNPSTILGYGNWKNSSCAIFKNVYDEFPWYTNGINGFVYVEDVARAAVALLESDITMERFIVNGDNWSFRQLLDTIATGFGKRKPYREASPLMGQVAWRLEKLKSMFTGKSPLLSRESAKVAQSKTRFDNRKLLQTIPDFHYTPLDQAILASCRRYLQQHS</sequence>
<gene>
    <name evidence="2" type="ORF">BC349_08870</name>
</gene>
<dbReference type="Pfam" id="PF01370">
    <property type="entry name" value="Epimerase"/>
    <property type="match status" value="1"/>
</dbReference>
<feature type="domain" description="NAD-dependent epimerase/dehydratase" evidence="1">
    <location>
        <begin position="12"/>
        <end position="230"/>
    </location>
</feature>
<dbReference type="Gene3D" id="3.40.50.720">
    <property type="entry name" value="NAD(P)-binding Rossmann-like Domain"/>
    <property type="match status" value="1"/>
</dbReference>
<evidence type="ECO:0000313" key="2">
    <source>
        <dbReference type="EMBL" id="MBC6491141.1"/>
    </source>
</evidence>
<reference evidence="2 3" key="1">
    <citation type="submission" date="2016-07" db="EMBL/GenBank/DDBJ databases">
        <title>Genome analysis of Flavihumibacter stibioxidans YS-17.</title>
        <authorList>
            <person name="Shi K."/>
            <person name="Han Y."/>
            <person name="Wang G."/>
        </authorList>
    </citation>
    <scope>NUCLEOTIDE SEQUENCE [LARGE SCALE GENOMIC DNA]</scope>
    <source>
        <strain evidence="2 3">YS-17</strain>
    </source>
</reference>
<dbReference type="EMBL" id="MBUA01000012">
    <property type="protein sequence ID" value="MBC6491141.1"/>
    <property type="molecule type" value="Genomic_DNA"/>
</dbReference>
<keyword evidence="3" id="KW-1185">Reference proteome</keyword>